<feature type="region of interest" description="Disordered" evidence="1">
    <location>
        <begin position="422"/>
        <end position="641"/>
    </location>
</feature>
<feature type="compositionally biased region" description="Pro residues" evidence="1">
    <location>
        <begin position="516"/>
        <end position="530"/>
    </location>
</feature>
<feature type="non-terminal residue" evidence="3">
    <location>
        <position position="1163"/>
    </location>
</feature>
<accession>A0A812NCH6</accession>
<feature type="region of interest" description="Disordered" evidence="1">
    <location>
        <begin position="956"/>
        <end position="1036"/>
    </location>
</feature>
<organism evidence="3 4">
    <name type="scientific">Symbiodinium necroappetens</name>
    <dbReference type="NCBI Taxonomy" id="1628268"/>
    <lineage>
        <taxon>Eukaryota</taxon>
        <taxon>Sar</taxon>
        <taxon>Alveolata</taxon>
        <taxon>Dinophyceae</taxon>
        <taxon>Suessiales</taxon>
        <taxon>Symbiodiniaceae</taxon>
        <taxon>Symbiodinium</taxon>
    </lineage>
</organism>
<evidence type="ECO:0000259" key="2">
    <source>
        <dbReference type="Pfam" id="PF00078"/>
    </source>
</evidence>
<feature type="compositionally biased region" description="Polar residues" evidence="1">
    <location>
        <begin position="475"/>
        <end position="485"/>
    </location>
</feature>
<dbReference type="AlphaFoldDB" id="A0A812NCH6"/>
<feature type="compositionally biased region" description="Low complexity" evidence="1">
    <location>
        <begin position="491"/>
        <end position="502"/>
    </location>
</feature>
<feature type="compositionally biased region" description="Low complexity" evidence="1">
    <location>
        <begin position="701"/>
        <end position="726"/>
    </location>
</feature>
<feature type="compositionally biased region" description="Low complexity" evidence="1">
    <location>
        <begin position="601"/>
        <end position="616"/>
    </location>
</feature>
<dbReference type="OrthoDB" id="414163at2759"/>
<gene>
    <name evidence="3" type="ORF">SNEC2469_LOCUS7408</name>
</gene>
<dbReference type="Pfam" id="PF00078">
    <property type="entry name" value="RVT_1"/>
    <property type="match status" value="1"/>
</dbReference>
<feature type="compositionally biased region" description="Low complexity" evidence="1">
    <location>
        <begin position="531"/>
        <end position="543"/>
    </location>
</feature>
<feature type="compositionally biased region" description="Polar residues" evidence="1">
    <location>
        <begin position="999"/>
        <end position="1011"/>
    </location>
</feature>
<evidence type="ECO:0000313" key="4">
    <source>
        <dbReference type="Proteomes" id="UP000601435"/>
    </source>
</evidence>
<proteinExistence type="predicted"/>
<dbReference type="InterPro" id="IPR043502">
    <property type="entry name" value="DNA/RNA_pol_sf"/>
</dbReference>
<evidence type="ECO:0000313" key="3">
    <source>
        <dbReference type="EMBL" id="CAE7300179.1"/>
    </source>
</evidence>
<dbReference type="EMBL" id="CAJNJA010012586">
    <property type="protein sequence ID" value="CAE7300179.1"/>
    <property type="molecule type" value="Genomic_DNA"/>
</dbReference>
<comment type="caution">
    <text evidence="3">The sequence shown here is derived from an EMBL/GenBank/DDBJ whole genome shotgun (WGS) entry which is preliminary data.</text>
</comment>
<sequence length="1163" mass="128386">MMRPDIMGGYATHHTFLVGAQVVLTASPQTMWGKIQDGAPYQWASRGKQAPELLVILRRVVRMAKEWGTPTWVIKLDVRKAFDSVWQESMGDLVARQGSPDSPVLFSRIIADDLQRALRDAQPLLGDNRGPPPPHSGGAFMDDTYLWGYSKEHLQYALSSLERRLASHGLAINPAKTAIIHSHPQGGGTFLIGGEQVACLPHGSVITALGSPVTFGDTVPVLISEMQHRARKAFHKNAKLLCSPTPLKARLKLHQTLVRGAALWGGQSWPVTDAIMRAINSTQLQQIRRMMHPGRKPGETWAEWNVRTLRGARVALQQSKVVRWSSFQLQHTWELYGHMARSKHGGRDMLQWRNLKWWEAEKNKPKSQRATHAHRYNPFVDTERQIVQVATLEWMDKACNMPVWSALAAEFVRQFDVPWATGKQPSIQPTTPPRAQAEQRQPQQHPAEGAQPQHSHNAAGPLPPAEAHSTAHAPDQQQTEASTSLDAAAPQQQQQLHRGSPQPSRPRRPTQGQAGPLPPAAGQPPQPPQAPTSTCSSSSSSSGEDSSCRATEEADPWGAWKPAHDEPPEDTDAVDDLATQHRPAATNQRGYGLSYYPPPKATTAPATGGGDTTLPTRPYRGNLGTTQPADATHPRWVKQDHQHWRDLGPAVGLHEEDSESEWDRVLARERPRRWKQPATPATPTDWGDLLNRHLLPREGEQQAAQPAAADQGGQTQPQQQEQPAAASKPPRRQQTAAGGSGGPSDRRRTPAPATTTAAEEDSTMEGNFNHLILSQGRGQRPATAPPELPVGRGVTLHMRSGPFGIWAAITTHSQATFAADYGPQPARSYTRARQTLRDSEPVPDAYIGVNTAFALFPWGEIQHGAPEKFLMWVTATGGQRDPDGADMHPGDAYLLEWDRGEQRWRPGNLPRKVAQQYYYDWGRHRGTPAITRPPPNGATYPLGQWEQMALNLIPRPYTMGGQASSSSGAPSTSQPQPSPALAPAPAQQRRRDTEADQPSLMQQQVAQTQLDDTIGQPSRAPEATGSHGPSPAGAPPEEVARMLRWLRELALWATEQRLPMQLRYELESAMAVLGDCLHHARLQHGTDPLRGVKRKQTNQVSEAKLRLLDICEGWDDEEPNQHQIYEDLNVIKKMLKEGEQQFYLSTQRQGRALLRQGGEGLQQ</sequence>
<dbReference type="Proteomes" id="UP000601435">
    <property type="component" value="Unassembled WGS sequence"/>
</dbReference>
<dbReference type="SUPFAM" id="SSF56672">
    <property type="entry name" value="DNA/RNA polymerases"/>
    <property type="match status" value="1"/>
</dbReference>
<name>A0A812NCH6_9DINO</name>
<reference evidence="3" key="1">
    <citation type="submission" date="2021-02" db="EMBL/GenBank/DDBJ databases">
        <authorList>
            <person name="Dougan E. K."/>
            <person name="Rhodes N."/>
            <person name="Thang M."/>
            <person name="Chan C."/>
        </authorList>
    </citation>
    <scope>NUCLEOTIDE SEQUENCE</scope>
</reference>
<keyword evidence="4" id="KW-1185">Reference proteome</keyword>
<protein>
    <recommendedName>
        <fullName evidence="2">Reverse transcriptase domain-containing protein</fullName>
    </recommendedName>
</protein>
<dbReference type="InterPro" id="IPR000477">
    <property type="entry name" value="RT_dom"/>
</dbReference>
<feature type="domain" description="Reverse transcriptase" evidence="2">
    <location>
        <begin position="93"/>
        <end position="181"/>
    </location>
</feature>
<feature type="compositionally biased region" description="Low complexity" evidence="1">
    <location>
        <begin position="433"/>
        <end position="448"/>
    </location>
</feature>
<feature type="compositionally biased region" description="Low complexity" evidence="1">
    <location>
        <begin position="962"/>
        <end position="975"/>
    </location>
</feature>
<feature type="region of interest" description="Disordered" evidence="1">
    <location>
        <begin position="699"/>
        <end position="765"/>
    </location>
</feature>
<evidence type="ECO:0000256" key="1">
    <source>
        <dbReference type="SAM" id="MobiDB-lite"/>
    </source>
</evidence>